<protein>
    <submittedName>
        <fullName evidence="1">Uncharacterized protein</fullName>
    </submittedName>
</protein>
<keyword evidence="2" id="KW-1185">Reference proteome</keyword>
<dbReference type="Gene3D" id="3.40.390.10">
    <property type="entry name" value="Collagenase (Catalytic Domain)"/>
    <property type="match status" value="1"/>
</dbReference>
<reference evidence="1 2" key="1">
    <citation type="journal article" date="2023" name="Plant Dis.">
        <title>First Report of Diplodia intermedia Causing Canker and Dieback Diseases on Apple Trees in Canada.</title>
        <authorList>
            <person name="Ellouze W."/>
            <person name="Ilyukhin E."/>
            <person name="Sulman M."/>
            <person name="Ali S."/>
        </authorList>
    </citation>
    <scope>NUCLEOTIDE SEQUENCE [LARGE SCALE GENOMIC DNA]</scope>
    <source>
        <strain evidence="1 2">M45-28</strain>
    </source>
</reference>
<sequence>MDKEKPRLFCGENGIETLDEGEKLRDLDKKAVGKYGAWVLPSYHPKGNKDDTKKISRKLVNKGKGFKGHDHPCKAGGDKVLAYTLNKGNSIFICNGGMEKEATLVALEEGKTMAKTLQKHRALSDTLLHEMFHLFEDSRSTSFGLTGEVSVLITIQVEDLRIVKFAHKSSDEPEWKDEDQKIPKRDEDPVYGYLQSYQLAKYVPADALGTPETFVWFAISVFNEDWKFEGKDGVAKKMEWKK</sequence>
<dbReference type="InterPro" id="IPR024079">
    <property type="entry name" value="MetalloPept_cat_dom_sf"/>
</dbReference>
<evidence type="ECO:0000313" key="2">
    <source>
        <dbReference type="Proteomes" id="UP001521184"/>
    </source>
</evidence>
<accession>A0ABR3T3T4</accession>
<comment type="caution">
    <text evidence="1">The sequence shown here is derived from an EMBL/GenBank/DDBJ whole genome shotgun (WGS) entry which is preliminary data.</text>
</comment>
<proteinExistence type="predicted"/>
<gene>
    <name evidence="1" type="ORF">SLS58_010769</name>
</gene>
<dbReference type="Proteomes" id="UP001521184">
    <property type="component" value="Unassembled WGS sequence"/>
</dbReference>
<name>A0ABR3T3T4_9PEZI</name>
<evidence type="ECO:0000313" key="1">
    <source>
        <dbReference type="EMBL" id="KAL1634225.1"/>
    </source>
</evidence>
<organism evidence="1 2">
    <name type="scientific">Diplodia intermedia</name>
    <dbReference type="NCBI Taxonomy" id="856260"/>
    <lineage>
        <taxon>Eukaryota</taxon>
        <taxon>Fungi</taxon>
        <taxon>Dikarya</taxon>
        <taxon>Ascomycota</taxon>
        <taxon>Pezizomycotina</taxon>
        <taxon>Dothideomycetes</taxon>
        <taxon>Dothideomycetes incertae sedis</taxon>
        <taxon>Botryosphaeriales</taxon>
        <taxon>Botryosphaeriaceae</taxon>
        <taxon>Diplodia</taxon>
    </lineage>
</organism>
<dbReference type="EMBL" id="JAKEKT020000137">
    <property type="protein sequence ID" value="KAL1634225.1"/>
    <property type="molecule type" value="Genomic_DNA"/>
</dbReference>